<keyword evidence="2" id="KW-0238">DNA-binding</keyword>
<dbReference type="RefSeq" id="WP_260046038.1">
    <property type="nucleotide sequence ID" value="NZ_JANZXA010000006.1"/>
</dbReference>
<evidence type="ECO:0000256" key="3">
    <source>
        <dbReference type="ARBA" id="ARBA00023163"/>
    </source>
</evidence>
<gene>
    <name evidence="5" type="ORF">NZK81_10260</name>
</gene>
<reference evidence="5" key="1">
    <citation type="submission" date="2022-09" db="EMBL/GenBank/DDBJ databases">
        <title>Novosphingobium sp. Nov., a polycyclic aromatic hydrocarbon-degrading bacterium isolated form mangrove sediments in HongKong.</title>
        <authorList>
            <person name="Hu Z."/>
        </authorList>
    </citation>
    <scope>NUCLEOTIDE SEQUENCE</scope>
    <source>
        <strain evidence="5">HK4-1</strain>
    </source>
</reference>
<keyword evidence="3" id="KW-0804">Transcription</keyword>
<dbReference type="Gene3D" id="1.10.10.10">
    <property type="entry name" value="Winged helix-like DNA-binding domain superfamily/Winged helix DNA-binding domain"/>
    <property type="match status" value="1"/>
</dbReference>
<dbReference type="PANTHER" id="PTHR33164">
    <property type="entry name" value="TRANSCRIPTIONAL REGULATOR, MARR FAMILY"/>
    <property type="match status" value="1"/>
</dbReference>
<dbReference type="PROSITE" id="PS01117">
    <property type="entry name" value="HTH_MARR_1"/>
    <property type="match status" value="1"/>
</dbReference>
<accession>A0ABT2I548</accession>
<dbReference type="InterPro" id="IPR023187">
    <property type="entry name" value="Tscrpt_reg_MarR-type_CS"/>
</dbReference>
<dbReference type="Proteomes" id="UP001165583">
    <property type="component" value="Unassembled WGS sequence"/>
</dbReference>
<keyword evidence="1" id="KW-0805">Transcription regulation</keyword>
<dbReference type="PANTHER" id="PTHR33164:SF104">
    <property type="entry name" value="TRANSCRIPTIONAL REGULATORY PROTEIN"/>
    <property type="match status" value="1"/>
</dbReference>
<dbReference type="InterPro" id="IPR011991">
    <property type="entry name" value="ArsR-like_HTH"/>
</dbReference>
<dbReference type="SMART" id="SM00347">
    <property type="entry name" value="HTH_MARR"/>
    <property type="match status" value="1"/>
</dbReference>
<evidence type="ECO:0000313" key="6">
    <source>
        <dbReference type="Proteomes" id="UP001165583"/>
    </source>
</evidence>
<dbReference type="PROSITE" id="PS50995">
    <property type="entry name" value="HTH_MARR_2"/>
    <property type="match status" value="1"/>
</dbReference>
<dbReference type="InterPro" id="IPR000835">
    <property type="entry name" value="HTH_MarR-typ"/>
</dbReference>
<dbReference type="CDD" id="cd00090">
    <property type="entry name" value="HTH_ARSR"/>
    <property type="match status" value="1"/>
</dbReference>
<dbReference type="EMBL" id="JANZXA010000006">
    <property type="protein sequence ID" value="MCT2399935.1"/>
    <property type="molecule type" value="Genomic_DNA"/>
</dbReference>
<evidence type="ECO:0000256" key="1">
    <source>
        <dbReference type="ARBA" id="ARBA00023015"/>
    </source>
</evidence>
<keyword evidence="6" id="KW-1185">Reference proteome</keyword>
<name>A0ABT2I548_9SPHN</name>
<evidence type="ECO:0000256" key="2">
    <source>
        <dbReference type="ARBA" id="ARBA00023125"/>
    </source>
</evidence>
<dbReference type="InterPro" id="IPR036390">
    <property type="entry name" value="WH_DNA-bd_sf"/>
</dbReference>
<dbReference type="SUPFAM" id="SSF46785">
    <property type="entry name" value="Winged helix' DNA-binding domain"/>
    <property type="match status" value="1"/>
</dbReference>
<sequence length="162" mass="17437">MDDVDRILAQWQVARPDLDVWAMGPLGRLGRVSSALARRMEQTFARHGLNAAGFDVLATLRRTPPHALTAGELMAAMMITSGTVTNRIDQLAKAGLVERQGDETDGRRVVIRLTDEGQALIERAIVDHVATQTELLAGLDAEELAGLDAALRKLMAGLETGA</sequence>
<protein>
    <submittedName>
        <fullName evidence="5">MarR family transcriptional regulator</fullName>
    </submittedName>
</protein>
<evidence type="ECO:0000259" key="4">
    <source>
        <dbReference type="PROSITE" id="PS50995"/>
    </source>
</evidence>
<dbReference type="InterPro" id="IPR036388">
    <property type="entry name" value="WH-like_DNA-bd_sf"/>
</dbReference>
<comment type="caution">
    <text evidence="5">The sequence shown here is derived from an EMBL/GenBank/DDBJ whole genome shotgun (WGS) entry which is preliminary data.</text>
</comment>
<dbReference type="PRINTS" id="PR00598">
    <property type="entry name" value="HTHMARR"/>
</dbReference>
<feature type="domain" description="HTH marR-type" evidence="4">
    <location>
        <begin position="22"/>
        <end position="156"/>
    </location>
</feature>
<dbReference type="Pfam" id="PF12802">
    <property type="entry name" value="MarR_2"/>
    <property type="match status" value="1"/>
</dbReference>
<evidence type="ECO:0000313" key="5">
    <source>
        <dbReference type="EMBL" id="MCT2399935.1"/>
    </source>
</evidence>
<organism evidence="5 6">
    <name type="scientific">Novosphingobium mangrovi</name>
    <name type="common">ex Huang et al. 2023</name>
    <dbReference type="NCBI Taxonomy" id="2976432"/>
    <lineage>
        <taxon>Bacteria</taxon>
        <taxon>Pseudomonadati</taxon>
        <taxon>Pseudomonadota</taxon>
        <taxon>Alphaproteobacteria</taxon>
        <taxon>Sphingomonadales</taxon>
        <taxon>Sphingomonadaceae</taxon>
        <taxon>Novosphingobium</taxon>
    </lineage>
</organism>
<proteinExistence type="predicted"/>
<dbReference type="InterPro" id="IPR039422">
    <property type="entry name" value="MarR/SlyA-like"/>
</dbReference>